<name>A0A1G5INM7_9BACT</name>
<dbReference type="Proteomes" id="UP000198870">
    <property type="component" value="Unassembled WGS sequence"/>
</dbReference>
<sequence length="314" mass="35807">MLVCDKCGAGINEGAKFCSQCGDPVTEADRVMSPIQQDHTANVEITFGQSSSSNFDKAIQICKNLPSYVVSGEGKQTKYKISLPITEVDLLINLYDLVGSWKSSQMLIAGQPASKKDLTYHGVGCYRNRQKAYKPDQYCFGERDYEANIWGCKKLNMPISQWGGGWLDYGKFDNSGKWHFDKNRIKHDLEIAINDYGLCPVLNRQSVFETLEKLPDSINPKKDPKWDYRTSYEKVKGEYQDIAVGIKPIIQKINGYVIGSYRPTWHLEEDSNDLNEITSTKEKKRTKITKPKKKSKIIWWVIGLLILFYFLGKS</sequence>
<organism evidence="3 4">
    <name type="scientific">Desulfoluna spongiiphila</name>
    <dbReference type="NCBI Taxonomy" id="419481"/>
    <lineage>
        <taxon>Bacteria</taxon>
        <taxon>Pseudomonadati</taxon>
        <taxon>Thermodesulfobacteriota</taxon>
        <taxon>Desulfobacteria</taxon>
        <taxon>Desulfobacterales</taxon>
        <taxon>Desulfolunaceae</taxon>
        <taxon>Desulfoluna</taxon>
    </lineage>
</organism>
<keyword evidence="1" id="KW-0472">Membrane</keyword>
<keyword evidence="4" id="KW-1185">Reference proteome</keyword>
<evidence type="ECO:0000313" key="3">
    <source>
        <dbReference type="EMBL" id="SCY77587.1"/>
    </source>
</evidence>
<proteinExistence type="predicted"/>
<feature type="transmembrane region" description="Helical" evidence="1">
    <location>
        <begin position="297"/>
        <end position="312"/>
    </location>
</feature>
<evidence type="ECO:0000256" key="1">
    <source>
        <dbReference type="SAM" id="Phobius"/>
    </source>
</evidence>
<keyword evidence="1" id="KW-1133">Transmembrane helix</keyword>
<dbReference type="InterPro" id="IPR026870">
    <property type="entry name" value="Zinc_ribbon_dom"/>
</dbReference>
<feature type="domain" description="Zinc-ribbon" evidence="2">
    <location>
        <begin position="4"/>
        <end position="25"/>
    </location>
</feature>
<evidence type="ECO:0000259" key="2">
    <source>
        <dbReference type="Pfam" id="PF13240"/>
    </source>
</evidence>
<gene>
    <name evidence="3" type="ORF">SAMN05216233_1214</name>
</gene>
<dbReference type="OrthoDB" id="5521431at2"/>
<dbReference type="RefSeq" id="WP_092214042.1">
    <property type="nucleotide sequence ID" value="NZ_FMUX01000021.1"/>
</dbReference>
<dbReference type="EMBL" id="FMUX01000021">
    <property type="protein sequence ID" value="SCY77587.1"/>
    <property type="molecule type" value="Genomic_DNA"/>
</dbReference>
<evidence type="ECO:0000313" key="4">
    <source>
        <dbReference type="Proteomes" id="UP000198870"/>
    </source>
</evidence>
<dbReference type="Pfam" id="PF13240">
    <property type="entry name" value="Zn_Ribbon_1"/>
    <property type="match status" value="1"/>
</dbReference>
<accession>A0A1G5INM7</accession>
<keyword evidence="1" id="KW-0812">Transmembrane</keyword>
<protein>
    <recommendedName>
        <fullName evidence="2">Zinc-ribbon domain-containing protein</fullName>
    </recommendedName>
</protein>
<reference evidence="3 4" key="1">
    <citation type="submission" date="2016-10" db="EMBL/GenBank/DDBJ databases">
        <authorList>
            <person name="de Groot N.N."/>
        </authorList>
    </citation>
    <scope>NUCLEOTIDE SEQUENCE [LARGE SCALE GENOMIC DNA]</scope>
    <source>
        <strain evidence="3 4">AA1</strain>
    </source>
</reference>
<dbReference type="STRING" id="419481.SAMN05216233_1214"/>
<dbReference type="AlphaFoldDB" id="A0A1G5INM7"/>